<sequence length="133" mass="15790">MGSAEVMERPITLQEWLGIVVMTKQTYLHSQKRQWDRTRQLRLKAYHHLYRLFRVDQEICYYCTKSKANTLDHCPSLLRVALLGVEYFRRRGISFILVPACMPCNNDVGGGFYRRGHFVQLDYRRFLKGRSKS</sequence>
<dbReference type="EMBL" id="LAZR01060874">
    <property type="protein sequence ID" value="KKK64766.1"/>
    <property type="molecule type" value="Genomic_DNA"/>
</dbReference>
<protein>
    <submittedName>
        <fullName evidence="1">Uncharacterized protein</fullName>
    </submittedName>
</protein>
<name>A0A0F8ZXU6_9ZZZZ</name>
<gene>
    <name evidence="1" type="ORF">LCGC14_2980900</name>
</gene>
<comment type="caution">
    <text evidence="1">The sequence shown here is derived from an EMBL/GenBank/DDBJ whole genome shotgun (WGS) entry which is preliminary data.</text>
</comment>
<reference evidence="1" key="1">
    <citation type="journal article" date="2015" name="Nature">
        <title>Complex archaea that bridge the gap between prokaryotes and eukaryotes.</title>
        <authorList>
            <person name="Spang A."/>
            <person name="Saw J.H."/>
            <person name="Jorgensen S.L."/>
            <person name="Zaremba-Niedzwiedzka K."/>
            <person name="Martijn J."/>
            <person name="Lind A.E."/>
            <person name="van Eijk R."/>
            <person name="Schleper C."/>
            <person name="Guy L."/>
            <person name="Ettema T.J."/>
        </authorList>
    </citation>
    <scope>NUCLEOTIDE SEQUENCE</scope>
</reference>
<dbReference type="AlphaFoldDB" id="A0A0F8ZXU6"/>
<proteinExistence type="predicted"/>
<organism evidence="1">
    <name type="scientific">marine sediment metagenome</name>
    <dbReference type="NCBI Taxonomy" id="412755"/>
    <lineage>
        <taxon>unclassified sequences</taxon>
        <taxon>metagenomes</taxon>
        <taxon>ecological metagenomes</taxon>
    </lineage>
</organism>
<accession>A0A0F8ZXU6</accession>
<evidence type="ECO:0000313" key="1">
    <source>
        <dbReference type="EMBL" id="KKK64766.1"/>
    </source>
</evidence>